<feature type="non-terminal residue" evidence="1">
    <location>
        <position position="1"/>
    </location>
</feature>
<reference evidence="1" key="1">
    <citation type="submission" date="2021-06" db="EMBL/GenBank/DDBJ databases">
        <authorList>
            <person name="Kallberg Y."/>
            <person name="Tangrot J."/>
            <person name="Rosling A."/>
        </authorList>
    </citation>
    <scope>NUCLEOTIDE SEQUENCE</scope>
    <source>
        <strain evidence="1">CL551</strain>
    </source>
</reference>
<keyword evidence="2" id="KW-1185">Reference proteome</keyword>
<accession>A0A9N9I322</accession>
<evidence type="ECO:0000313" key="1">
    <source>
        <dbReference type="EMBL" id="CAG8719315.1"/>
    </source>
</evidence>
<dbReference type="EMBL" id="CAJVPV010021916">
    <property type="protein sequence ID" value="CAG8719315.1"/>
    <property type="molecule type" value="Genomic_DNA"/>
</dbReference>
<sequence length="205" mass="22635">AIIYTDFKDSHAPISVMTSGNEPSASQTNCVDNLIGAHDTSALATEFDDDGALEICHLEDYSLVHPPTSDSSGVSGNRFTTVTHGNELAGGDSERGGKRIRMRSQLATVRSVIISVERLMDCDFQRDVDELRSTTCVFLRFRERKARLCGNRTCKHVPNGNEVTDYAIRWDKKSNLGTVRFGLSHHLNELRGSSPTNPPVIMLIK</sequence>
<organism evidence="1 2">
    <name type="scientific">Acaulospora morrowiae</name>
    <dbReference type="NCBI Taxonomy" id="94023"/>
    <lineage>
        <taxon>Eukaryota</taxon>
        <taxon>Fungi</taxon>
        <taxon>Fungi incertae sedis</taxon>
        <taxon>Mucoromycota</taxon>
        <taxon>Glomeromycotina</taxon>
        <taxon>Glomeromycetes</taxon>
        <taxon>Diversisporales</taxon>
        <taxon>Acaulosporaceae</taxon>
        <taxon>Acaulospora</taxon>
    </lineage>
</organism>
<gene>
    <name evidence="1" type="ORF">AMORRO_LOCUS13230</name>
</gene>
<comment type="caution">
    <text evidence="1">The sequence shown here is derived from an EMBL/GenBank/DDBJ whole genome shotgun (WGS) entry which is preliminary data.</text>
</comment>
<protein>
    <submittedName>
        <fullName evidence="1">8288_t:CDS:1</fullName>
    </submittedName>
</protein>
<name>A0A9N9I322_9GLOM</name>
<evidence type="ECO:0000313" key="2">
    <source>
        <dbReference type="Proteomes" id="UP000789342"/>
    </source>
</evidence>
<dbReference type="AlphaFoldDB" id="A0A9N9I322"/>
<dbReference type="Proteomes" id="UP000789342">
    <property type="component" value="Unassembled WGS sequence"/>
</dbReference>
<feature type="non-terminal residue" evidence="1">
    <location>
        <position position="205"/>
    </location>
</feature>
<proteinExistence type="predicted"/>